<dbReference type="InterPro" id="IPR046349">
    <property type="entry name" value="C1-like_sf"/>
</dbReference>
<feature type="domain" description="DC1" evidence="3">
    <location>
        <begin position="371"/>
        <end position="419"/>
    </location>
</feature>
<keyword evidence="1" id="KW-0677">Repeat</keyword>
<dbReference type="SUPFAM" id="SSF57889">
    <property type="entry name" value="Cysteine-rich domain"/>
    <property type="match status" value="5"/>
</dbReference>
<proteinExistence type="predicted"/>
<evidence type="ECO:0000259" key="4">
    <source>
        <dbReference type="Pfam" id="PF22926"/>
    </source>
</evidence>
<feature type="region of interest" description="Disordered" evidence="2">
    <location>
        <begin position="1"/>
        <end position="163"/>
    </location>
</feature>
<organism evidence="5 6">
    <name type="scientific">Camelina sativa</name>
    <name type="common">False flax</name>
    <name type="synonym">Myagrum sativum</name>
    <dbReference type="NCBI Taxonomy" id="90675"/>
    <lineage>
        <taxon>Eukaryota</taxon>
        <taxon>Viridiplantae</taxon>
        <taxon>Streptophyta</taxon>
        <taxon>Embryophyta</taxon>
        <taxon>Tracheophyta</taxon>
        <taxon>Spermatophyta</taxon>
        <taxon>Magnoliopsida</taxon>
        <taxon>eudicotyledons</taxon>
        <taxon>Gunneridae</taxon>
        <taxon>Pentapetalae</taxon>
        <taxon>rosids</taxon>
        <taxon>malvids</taxon>
        <taxon>Brassicales</taxon>
        <taxon>Brassicaceae</taxon>
        <taxon>Camelineae</taxon>
        <taxon>Camelina</taxon>
    </lineage>
</organism>
<dbReference type="RefSeq" id="XP_019092185.1">
    <property type="nucleotide sequence ID" value="XM_019236640.1"/>
</dbReference>
<feature type="domain" description="DC1" evidence="3">
    <location>
        <begin position="458"/>
        <end position="506"/>
    </location>
</feature>
<evidence type="ECO:0000256" key="2">
    <source>
        <dbReference type="SAM" id="MobiDB-lite"/>
    </source>
</evidence>
<name>A0ABM1QZJ7_CAMSA</name>
<dbReference type="Pfam" id="PF22926">
    <property type="entry name" value="C1-like_CT"/>
    <property type="match status" value="1"/>
</dbReference>
<evidence type="ECO:0000259" key="3">
    <source>
        <dbReference type="Pfam" id="PF03107"/>
    </source>
</evidence>
<dbReference type="InterPro" id="IPR004146">
    <property type="entry name" value="DC1"/>
</dbReference>
<feature type="domain" description="DC1-like C-terminal" evidence="4">
    <location>
        <begin position="700"/>
        <end position="741"/>
    </location>
</feature>
<keyword evidence="5" id="KW-1185">Reference proteome</keyword>
<feature type="compositionally biased region" description="Pro residues" evidence="2">
    <location>
        <begin position="15"/>
        <end position="24"/>
    </location>
</feature>
<evidence type="ECO:0000313" key="6">
    <source>
        <dbReference type="RefSeq" id="XP_019092185.1"/>
    </source>
</evidence>
<reference evidence="5" key="1">
    <citation type="journal article" date="2014" name="Nat. Commun.">
        <title>The emerging biofuel crop Camelina sativa retains a highly undifferentiated hexaploid genome structure.</title>
        <authorList>
            <person name="Kagale S."/>
            <person name="Koh C."/>
            <person name="Nixon J."/>
            <person name="Bollina V."/>
            <person name="Clarke W.E."/>
            <person name="Tuteja R."/>
            <person name="Spillane C."/>
            <person name="Robinson S.J."/>
            <person name="Links M.G."/>
            <person name="Clarke C."/>
            <person name="Higgins E.E."/>
            <person name="Huebert T."/>
            <person name="Sharpe A.G."/>
            <person name="Parkin I.A."/>
        </authorList>
    </citation>
    <scope>NUCLEOTIDE SEQUENCE [LARGE SCALE GENOMIC DNA]</scope>
    <source>
        <strain evidence="5">cv. DH55</strain>
    </source>
</reference>
<gene>
    <name evidence="6" type="primary">LOC109129062</name>
</gene>
<dbReference type="PANTHER" id="PTHR32410:SF168">
    <property type="entry name" value="CYSTEINE_HISTIDINE-RICH C1 DOMAIN FAMILY PROTEIN"/>
    <property type="match status" value="1"/>
</dbReference>
<accession>A0ABM1QZJ7</accession>
<reference evidence="6" key="2">
    <citation type="submission" date="2025-08" db="UniProtKB">
        <authorList>
            <consortium name="RefSeq"/>
        </authorList>
    </citation>
    <scope>IDENTIFICATION</scope>
    <source>
        <tissue evidence="6">Leaf</tissue>
    </source>
</reference>
<feature type="domain" description="DC1" evidence="3">
    <location>
        <begin position="318"/>
        <end position="361"/>
    </location>
</feature>
<dbReference type="Proteomes" id="UP000694864">
    <property type="component" value="Chromosome 15"/>
</dbReference>
<feature type="compositionally biased region" description="Basic and acidic residues" evidence="2">
    <location>
        <begin position="98"/>
        <end position="107"/>
    </location>
</feature>
<protein>
    <submittedName>
        <fullName evidence="6">Uncharacterized protein LOC109129062</fullName>
    </submittedName>
</protein>
<feature type="domain" description="DC1" evidence="3">
    <location>
        <begin position="274"/>
        <end position="304"/>
    </location>
</feature>
<dbReference type="Pfam" id="PF03107">
    <property type="entry name" value="C1_2"/>
    <property type="match status" value="6"/>
</dbReference>
<feature type="compositionally biased region" description="Basic and acidic residues" evidence="2">
    <location>
        <begin position="58"/>
        <end position="70"/>
    </location>
</feature>
<evidence type="ECO:0000313" key="5">
    <source>
        <dbReference type="Proteomes" id="UP000694864"/>
    </source>
</evidence>
<feature type="compositionally biased region" description="Basic residues" evidence="2">
    <location>
        <begin position="109"/>
        <end position="129"/>
    </location>
</feature>
<dbReference type="GeneID" id="109129062"/>
<sequence length="756" mass="87333">MEGICFSKNMNKKGVPPPPPPPPLGFGRYRNRNGKNMDKEEVAPPPPTPPPLPSFGYERYHNRNGKKMDNEDVAPPRRANGKQMDNEDVAPPRRANGKKMDKEEVSPPRRAHNRNGKKMKKEKRRNRKKMDREEVTTPPISPSLLRQISEPPALPKENPRCPVSHSTHPHTLCPRLDGNTNSSCFSCGEYESPLIEDQNYHFFCQTCDVVFHRVCHMFPKTLTHPYHLQHPLTFTYRNYETGCVSDSNIDESFYATVVSAGSNISDPKMLGSVESDQCSWCGKKIQGNWFYRCSMCNFCLDLHCSQNVPLLVVTNPKNHHHQLVFYKRPLLTPCDDCGLVNVLDPSYACYECDYMVHQSCINLPRVIKITRHQHRLFYTPFLQSKISPCQICYQTVDTKYGQYFCNREDCSYVVHSKCATHENVWDGKELERAPEVPDEIEDILPYKKICGDDLIRHFSHDHLLKLKKYDGVRDAEKQCQACILPIDCRDFYNCTHCDFFLHKVCARLLRKLSHALHKHPLILDASPRIHYDFINCSACSRKFTGFRYICTKANCVSKQVQIDVRCISSVPDYFTHESHEHPLFISTSSKGENKTGCVGCKKIGMRSYLQCTKCKFAMCYQCATIPTLVSYKYDKHPLSLCYGEEAGGKYWCEVCEKEVDPRERFYKCNECCITIHLHCIFTSSAYMKPGFRFKYYSSKVEVRRNSNITRPYCVECGHRCPGYIYYKNDNSVTVTCSLNCLEKKLTRRQSQTLRQT</sequence>
<feature type="domain" description="DC1" evidence="3">
    <location>
        <begin position="633"/>
        <end position="680"/>
    </location>
</feature>
<feature type="compositionally biased region" description="Pro residues" evidence="2">
    <location>
        <begin position="43"/>
        <end position="53"/>
    </location>
</feature>
<dbReference type="InterPro" id="IPR053192">
    <property type="entry name" value="Vacuole_Formation_Reg"/>
</dbReference>
<dbReference type="InterPro" id="IPR054483">
    <property type="entry name" value="DC1-like_CT"/>
</dbReference>
<dbReference type="PANTHER" id="PTHR32410">
    <property type="entry name" value="CYSTEINE/HISTIDINE-RICH C1 DOMAIN FAMILY PROTEIN"/>
    <property type="match status" value="1"/>
</dbReference>
<evidence type="ECO:0000256" key="1">
    <source>
        <dbReference type="ARBA" id="ARBA00022737"/>
    </source>
</evidence>
<feature type="domain" description="DC1" evidence="3">
    <location>
        <begin position="516"/>
        <end position="567"/>
    </location>
</feature>